<evidence type="ECO:0000313" key="2">
    <source>
        <dbReference type="Proteomes" id="UP001160148"/>
    </source>
</evidence>
<accession>A0AAV0X989</accession>
<reference evidence="1 2" key="1">
    <citation type="submission" date="2023-01" db="EMBL/GenBank/DDBJ databases">
        <authorList>
            <person name="Whitehead M."/>
        </authorList>
    </citation>
    <scope>NUCLEOTIDE SEQUENCE [LARGE SCALE GENOMIC DNA]</scope>
</reference>
<dbReference type="AlphaFoldDB" id="A0AAV0X989"/>
<gene>
    <name evidence="1" type="ORF">MEUPH1_LOCUS19078</name>
</gene>
<protein>
    <submittedName>
        <fullName evidence="1">Uncharacterized protein</fullName>
    </submittedName>
</protein>
<evidence type="ECO:0000313" key="1">
    <source>
        <dbReference type="EMBL" id="CAI6364227.1"/>
    </source>
</evidence>
<name>A0AAV0X989_9HEMI</name>
<dbReference type="Proteomes" id="UP001160148">
    <property type="component" value="Unassembled WGS sequence"/>
</dbReference>
<organism evidence="1 2">
    <name type="scientific">Macrosiphum euphorbiae</name>
    <name type="common">potato aphid</name>
    <dbReference type="NCBI Taxonomy" id="13131"/>
    <lineage>
        <taxon>Eukaryota</taxon>
        <taxon>Metazoa</taxon>
        <taxon>Ecdysozoa</taxon>
        <taxon>Arthropoda</taxon>
        <taxon>Hexapoda</taxon>
        <taxon>Insecta</taxon>
        <taxon>Pterygota</taxon>
        <taxon>Neoptera</taxon>
        <taxon>Paraneoptera</taxon>
        <taxon>Hemiptera</taxon>
        <taxon>Sternorrhyncha</taxon>
        <taxon>Aphidomorpha</taxon>
        <taxon>Aphidoidea</taxon>
        <taxon>Aphididae</taxon>
        <taxon>Macrosiphini</taxon>
        <taxon>Macrosiphum</taxon>
    </lineage>
</organism>
<comment type="caution">
    <text evidence="1">The sequence shown here is derived from an EMBL/GenBank/DDBJ whole genome shotgun (WGS) entry which is preliminary data.</text>
</comment>
<dbReference type="EMBL" id="CARXXK010000003">
    <property type="protein sequence ID" value="CAI6364227.1"/>
    <property type="molecule type" value="Genomic_DNA"/>
</dbReference>
<keyword evidence="2" id="KW-1185">Reference proteome</keyword>
<proteinExistence type="predicted"/>
<sequence>MTRVCGGFVISAADLIPTAQNRISQYTRNNNYCVDRNDRSKHVAADPDKTRPDRCNNIVTVHHILARFQNTMTIDKPSSLYNCEAPNEFHNDNIIIIIITINESYPQSARRGVLPDPRPLRQRTCPVLAQKTASDRFPTTKDRTFAIDVDVDNVI</sequence>